<evidence type="ECO:0000313" key="2">
    <source>
        <dbReference type="Ensembl" id="ENSCINP00000004551.3"/>
    </source>
</evidence>
<accession>F6Z6Y1</accession>
<dbReference type="InParanoid" id="F6Z6Y1"/>
<feature type="compositionally biased region" description="Basic and acidic residues" evidence="1">
    <location>
        <begin position="126"/>
        <end position="137"/>
    </location>
</feature>
<feature type="region of interest" description="Disordered" evidence="1">
    <location>
        <begin position="92"/>
        <end position="143"/>
    </location>
</feature>
<dbReference type="HOGENOM" id="CLU_759790_0_0_1"/>
<protein>
    <submittedName>
        <fullName evidence="2">Uncharacterized protein</fullName>
    </submittedName>
</protein>
<sequence length="365" mass="41301">MKERILESKVNRAYKTFIQRPTTTQRRELNLIAEGSSKLPVAEQITNFCKKHLLMGKENFVAKKILKSRTDILKPEVYSALIMIVKGVETTSQSEMSSDEKGKLINQKKTETGKIQTLEKPQTAPETKKKSINDKKPSVPRARVVQAPAIQTEEKVIAKITSTSVKRHILPEKTAVSLKSKANLKEEVLPEKSVEMDSAPDVKKSSNIQKEIAIDYDHVVNMFSSDDDDLKEKKSQVDVTSKNVEHILVVPDVKEEQLINVPEIKDVRKIRTRSVSKSCSETSDTCSVKAKKVVKTKSLTETTPISPDVKSLPRSMKKLKEKRRRSSDVFFSLNQEPKPKLMKQNFVKETVPETEKVSDLFKITN</sequence>
<organism evidence="2 3">
    <name type="scientific">Ciona intestinalis</name>
    <name type="common">Transparent sea squirt</name>
    <name type="synonym">Ascidia intestinalis</name>
    <dbReference type="NCBI Taxonomy" id="7719"/>
    <lineage>
        <taxon>Eukaryota</taxon>
        <taxon>Metazoa</taxon>
        <taxon>Chordata</taxon>
        <taxon>Tunicata</taxon>
        <taxon>Ascidiacea</taxon>
        <taxon>Phlebobranchia</taxon>
        <taxon>Cionidae</taxon>
        <taxon>Ciona</taxon>
    </lineage>
</organism>
<feature type="compositionally biased region" description="Basic and acidic residues" evidence="1">
    <location>
        <begin position="98"/>
        <end position="112"/>
    </location>
</feature>
<reference evidence="2" key="2">
    <citation type="journal article" date="2008" name="Genome Biol.">
        <title>Improved genome assembly and evidence-based global gene model set for the chordate Ciona intestinalis: new insight into intron and operon populations.</title>
        <authorList>
            <person name="Satou Y."/>
            <person name="Mineta K."/>
            <person name="Ogasawara M."/>
            <person name="Sasakura Y."/>
            <person name="Shoguchi E."/>
            <person name="Ueno K."/>
            <person name="Yamada L."/>
            <person name="Matsumoto J."/>
            <person name="Wasserscheid J."/>
            <person name="Dewar K."/>
            <person name="Wiley G.B."/>
            <person name="Macmil S.L."/>
            <person name="Roe B.A."/>
            <person name="Zeller R.W."/>
            <person name="Hastings K.E."/>
            <person name="Lemaire P."/>
            <person name="Lindquist E."/>
            <person name="Endo T."/>
            <person name="Hotta K."/>
            <person name="Inaba K."/>
        </authorList>
    </citation>
    <scope>NUCLEOTIDE SEQUENCE [LARGE SCALE GENOMIC DNA]</scope>
    <source>
        <strain evidence="2">wild type</strain>
    </source>
</reference>
<evidence type="ECO:0000313" key="3">
    <source>
        <dbReference type="Proteomes" id="UP000008144"/>
    </source>
</evidence>
<dbReference type="Ensembl" id="ENSCINT00000004551.3">
    <property type="protein sequence ID" value="ENSCINP00000004551.3"/>
    <property type="gene ID" value="ENSCING00000002228.3"/>
</dbReference>
<reference evidence="3" key="1">
    <citation type="journal article" date="2002" name="Science">
        <title>The draft genome of Ciona intestinalis: insights into chordate and vertebrate origins.</title>
        <authorList>
            <person name="Dehal P."/>
            <person name="Satou Y."/>
            <person name="Campbell R.K."/>
            <person name="Chapman J."/>
            <person name="Degnan B."/>
            <person name="De Tomaso A."/>
            <person name="Davidson B."/>
            <person name="Di Gregorio A."/>
            <person name="Gelpke M."/>
            <person name="Goodstein D.M."/>
            <person name="Harafuji N."/>
            <person name="Hastings K.E."/>
            <person name="Ho I."/>
            <person name="Hotta K."/>
            <person name="Huang W."/>
            <person name="Kawashima T."/>
            <person name="Lemaire P."/>
            <person name="Martinez D."/>
            <person name="Meinertzhagen I.A."/>
            <person name="Necula S."/>
            <person name="Nonaka M."/>
            <person name="Putnam N."/>
            <person name="Rash S."/>
            <person name="Saiga H."/>
            <person name="Satake M."/>
            <person name="Terry A."/>
            <person name="Yamada L."/>
            <person name="Wang H.G."/>
            <person name="Awazu S."/>
            <person name="Azumi K."/>
            <person name="Boore J."/>
            <person name="Branno M."/>
            <person name="Chin-Bow S."/>
            <person name="DeSantis R."/>
            <person name="Doyle S."/>
            <person name="Francino P."/>
            <person name="Keys D.N."/>
            <person name="Haga S."/>
            <person name="Hayashi H."/>
            <person name="Hino K."/>
            <person name="Imai K.S."/>
            <person name="Inaba K."/>
            <person name="Kano S."/>
            <person name="Kobayashi K."/>
            <person name="Kobayashi M."/>
            <person name="Lee B.I."/>
            <person name="Makabe K.W."/>
            <person name="Manohar C."/>
            <person name="Matassi G."/>
            <person name="Medina M."/>
            <person name="Mochizuki Y."/>
            <person name="Mount S."/>
            <person name="Morishita T."/>
            <person name="Miura S."/>
            <person name="Nakayama A."/>
            <person name="Nishizaka S."/>
            <person name="Nomoto H."/>
            <person name="Ohta F."/>
            <person name="Oishi K."/>
            <person name="Rigoutsos I."/>
            <person name="Sano M."/>
            <person name="Sasaki A."/>
            <person name="Sasakura Y."/>
            <person name="Shoguchi E."/>
            <person name="Shin-i T."/>
            <person name="Spagnuolo A."/>
            <person name="Stainier D."/>
            <person name="Suzuki M.M."/>
            <person name="Tassy O."/>
            <person name="Takatori N."/>
            <person name="Tokuoka M."/>
            <person name="Yagi K."/>
            <person name="Yoshizaki F."/>
            <person name="Wada S."/>
            <person name="Zhang C."/>
            <person name="Hyatt P.D."/>
            <person name="Larimer F."/>
            <person name="Detter C."/>
            <person name="Doggett N."/>
            <person name="Glavina T."/>
            <person name="Hawkins T."/>
            <person name="Richardson P."/>
            <person name="Lucas S."/>
            <person name="Kohara Y."/>
            <person name="Levine M."/>
            <person name="Satoh N."/>
            <person name="Rokhsar D.S."/>
        </authorList>
    </citation>
    <scope>NUCLEOTIDE SEQUENCE [LARGE SCALE GENOMIC DNA]</scope>
</reference>
<keyword evidence="3" id="KW-1185">Reference proteome</keyword>
<dbReference type="GeneTree" id="ENSGT00940000176503"/>
<proteinExistence type="predicted"/>
<evidence type="ECO:0000256" key="1">
    <source>
        <dbReference type="SAM" id="MobiDB-lite"/>
    </source>
</evidence>
<dbReference type="Proteomes" id="UP000008144">
    <property type="component" value="Chromosome 8"/>
</dbReference>
<name>F6Z6Y1_CIOIN</name>
<dbReference type="AlphaFoldDB" id="F6Z6Y1"/>
<reference evidence="2" key="4">
    <citation type="submission" date="2025-09" db="UniProtKB">
        <authorList>
            <consortium name="Ensembl"/>
        </authorList>
    </citation>
    <scope>IDENTIFICATION</scope>
</reference>
<dbReference type="EMBL" id="EAAA01002646">
    <property type="status" value="NOT_ANNOTATED_CDS"/>
    <property type="molecule type" value="Genomic_DNA"/>
</dbReference>
<reference evidence="2" key="3">
    <citation type="submission" date="2025-08" db="UniProtKB">
        <authorList>
            <consortium name="Ensembl"/>
        </authorList>
    </citation>
    <scope>IDENTIFICATION</scope>
</reference>